<dbReference type="InParanoid" id="A0A668AE62"/>
<keyword evidence="6" id="KW-0770">Synapse</keyword>
<reference evidence="12" key="3">
    <citation type="submission" date="2025-09" db="UniProtKB">
        <authorList>
            <consortium name="Ensembl"/>
        </authorList>
    </citation>
    <scope>IDENTIFICATION</scope>
</reference>
<evidence type="ECO:0000256" key="6">
    <source>
        <dbReference type="ARBA" id="ARBA00023018"/>
    </source>
</evidence>
<reference evidence="12" key="2">
    <citation type="submission" date="2025-08" db="UniProtKB">
        <authorList>
            <consortium name="Ensembl"/>
        </authorList>
    </citation>
    <scope>IDENTIFICATION</scope>
</reference>
<protein>
    <recommendedName>
        <fullName evidence="9">Palmdelphin</fullName>
    </recommendedName>
</protein>
<proteinExistence type="inferred from homology"/>
<dbReference type="AlphaFoldDB" id="A0A668AE62"/>
<comment type="subcellular location">
    <subcellularLocation>
        <location evidence="1">Cell projection</location>
        <location evidence="1">Dendrite</location>
    </subcellularLocation>
    <subcellularLocation>
        <location evidence="3">Cell projection</location>
        <location evidence="3">Dendritic spine</location>
    </subcellularLocation>
    <subcellularLocation>
        <location evidence="2">Cytoplasm</location>
    </subcellularLocation>
</comment>
<evidence type="ECO:0000256" key="8">
    <source>
        <dbReference type="ARBA" id="ARBA00023273"/>
    </source>
</evidence>
<gene>
    <name evidence="12" type="primary">palmda</name>
</gene>
<sequence>MDESDLLKERLQAITEKSRVQEDIRQKKLELDREKLKLQHLKKKSLREQWLLGDSASHNAVQRQQSILTDQQRTSALIEKEVESLEREETLISANEGFILKKLKAVEKSTEEIIKVTHTHTHTHTLIHTSTLNGLLKRKEARKEHANNSSLMTFLSLTVSALFAMEVNVAKNLLTGESLVVSTAEVSPQELKQHSGVKVFDDGQKCVYALEGSHDHSCVSELSANEVEQLLRDATQYCHRNQQNHSRRQGRRYSNHLDERQKGEGHQHRNQGEKHYYGNHHPRNSVGQEGCCYSNQQSKNLLRRQSEEHYYGDRVSHRSQKERCCHSNQREGPAPYRAFDQSENSHNGNNRSSALYYGPSQSDRPPSPLFEADAPYTILSTIDATEPITAIFMGFQTSQDDSGRGQEYDGSLKAELVIIDDNDDGDNDNKVKEGNGNLGAIQEKAGRSANGKTGAAEAGGHRWSDRWLQPGIRKIQKKHKPCCTVC</sequence>
<dbReference type="InterPro" id="IPR004965">
    <property type="entry name" value="Paralemmin"/>
</dbReference>
<dbReference type="GO" id="GO:0016020">
    <property type="term" value="C:membrane"/>
    <property type="evidence" value="ECO:0007669"/>
    <property type="project" value="InterPro"/>
</dbReference>
<feature type="region of interest" description="Disordered" evidence="11">
    <location>
        <begin position="308"/>
        <end position="367"/>
    </location>
</feature>
<feature type="compositionally biased region" description="Polar residues" evidence="11">
    <location>
        <begin position="341"/>
        <end position="364"/>
    </location>
</feature>
<dbReference type="PANTHER" id="PTHR46881">
    <property type="entry name" value="PALMDELPHIN"/>
    <property type="match status" value="1"/>
</dbReference>
<name>A0A668AE62_9TELE</name>
<feature type="coiled-coil region" evidence="10">
    <location>
        <begin position="17"/>
        <end position="44"/>
    </location>
</feature>
<feature type="compositionally biased region" description="Basic and acidic residues" evidence="11">
    <location>
        <begin position="259"/>
        <end position="276"/>
    </location>
</feature>
<keyword evidence="5" id="KW-0963">Cytoplasm</keyword>
<keyword evidence="8" id="KW-0966">Cell projection</keyword>
<evidence type="ECO:0000313" key="13">
    <source>
        <dbReference type="Proteomes" id="UP000472263"/>
    </source>
</evidence>
<evidence type="ECO:0000256" key="10">
    <source>
        <dbReference type="SAM" id="Coils"/>
    </source>
</evidence>
<evidence type="ECO:0000313" key="12">
    <source>
        <dbReference type="Ensembl" id="ENSMMDP00005049503.1"/>
    </source>
</evidence>
<evidence type="ECO:0000256" key="3">
    <source>
        <dbReference type="ARBA" id="ARBA00004552"/>
    </source>
</evidence>
<keyword evidence="7 10" id="KW-0175">Coiled coil</keyword>
<dbReference type="Pfam" id="PF03285">
    <property type="entry name" value="Paralemmin"/>
    <property type="match status" value="1"/>
</dbReference>
<evidence type="ECO:0000256" key="9">
    <source>
        <dbReference type="ARBA" id="ARBA00040857"/>
    </source>
</evidence>
<dbReference type="GO" id="GO:0008360">
    <property type="term" value="P:regulation of cell shape"/>
    <property type="evidence" value="ECO:0007669"/>
    <property type="project" value="InterPro"/>
</dbReference>
<evidence type="ECO:0000256" key="7">
    <source>
        <dbReference type="ARBA" id="ARBA00023054"/>
    </source>
</evidence>
<keyword evidence="13" id="KW-1185">Reference proteome</keyword>
<feature type="compositionally biased region" description="Basic and acidic residues" evidence="11">
    <location>
        <begin position="308"/>
        <end position="329"/>
    </location>
</feature>
<dbReference type="Ensembl" id="ENSMMDT00005050465.1">
    <property type="protein sequence ID" value="ENSMMDP00005049503.1"/>
    <property type="gene ID" value="ENSMMDG00005022480.1"/>
</dbReference>
<evidence type="ECO:0000256" key="1">
    <source>
        <dbReference type="ARBA" id="ARBA00004279"/>
    </source>
</evidence>
<evidence type="ECO:0000256" key="5">
    <source>
        <dbReference type="ARBA" id="ARBA00022490"/>
    </source>
</evidence>
<evidence type="ECO:0000256" key="11">
    <source>
        <dbReference type="SAM" id="MobiDB-lite"/>
    </source>
</evidence>
<evidence type="ECO:0000256" key="2">
    <source>
        <dbReference type="ARBA" id="ARBA00004496"/>
    </source>
</evidence>
<organism evidence="12 13">
    <name type="scientific">Myripristis murdjan</name>
    <name type="common">pinecone soldierfish</name>
    <dbReference type="NCBI Taxonomy" id="586833"/>
    <lineage>
        <taxon>Eukaryota</taxon>
        <taxon>Metazoa</taxon>
        <taxon>Chordata</taxon>
        <taxon>Craniata</taxon>
        <taxon>Vertebrata</taxon>
        <taxon>Euteleostomi</taxon>
        <taxon>Actinopterygii</taxon>
        <taxon>Neopterygii</taxon>
        <taxon>Teleostei</taxon>
        <taxon>Neoteleostei</taxon>
        <taxon>Acanthomorphata</taxon>
        <taxon>Holocentriformes</taxon>
        <taxon>Holocentridae</taxon>
        <taxon>Myripristis</taxon>
    </lineage>
</organism>
<comment type="similarity">
    <text evidence="4">Belongs to the paralemmin family.</text>
</comment>
<dbReference type="GeneTree" id="ENSGT00940000157718"/>
<dbReference type="GO" id="GO:0005737">
    <property type="term" value="C:cytoplasm"/>
    <property type="evidence" value="ECO:0007669"/>
    <property type="project" value="UniProtKB-SubCell"/>
</dbReference>
<dbReference type="GO" id="GO:0043197">
    <property type="term" value="C:dendritic spine"/>
    <property type="evidence" value="ECO:0007669"/>
    <property type="project" value="UniProtKB-SubCell"/>
</dbReference>
<dbReference type="Proteomes" id="UP000472263">
    <property type="component" value="Chromosome 17"/>
</dbReference>
<feature type="region of interest" description="Disordered" evidence="11">
    <location>
        <begin position="259"/>
        <end position="281"/>
    </location>
</feature>
<reference evidence="12" key="1">
    <citation type="submission" date="2019-06" db="EMBL/GenBank/DDBJ databases">
        <authorList>
            <consortium name="Wellcome Sanger Institute Data Sharing"/>
        </authorList>
    </citation>
    <scope>NUCLEOTIDE SEQUENCE [LARGE SCALE GENOMIC DNA]</scope>
</reference>
<evidence type="ECO:0000256" key="4">
    <source>
        <dbReference type="ARBA" id="ARBA00005756"/>
    </source>
</evidence>
<accession>A0A668AE62</accession>
<dbReference type="PANTHER" id="PTHR46881:SF1">
    <property type="entry name" value="PALMDELPHIN"/>
    <property type="match status" value="1"/>
</dbReference>